<dbReference type="InterPro" id="IPR008949">
    <property type="entry name" value="Isoprenoid_synthase_dom_sf"/>
</dbReference>
<feature type="domain" description="Terpene synthase metal-binding" evidence="3">
    <location>
        <begin position="196"/>
        <end position="419"/>
    </location>
</feature>
<dbReference type="Gene3D" id="1.10.600.10">
    <property type="entry name" value="Farnesyl Diphosphate Synthase"/>
    <property type="match status" value="1"/>
</dbReference>
<dbReference type="SUPFAM" id="SSF48239">
    <property type="entry name" value="Terpenoid cyclases/Protein prenyltransferases"/>
    <property type="match status" value="1"/>
</dbReference>
<name>A0A1D6IYX8_MAIZE</name>
<dbReference type="InterPro" id="IPR008930">
    <property type="entry name" value="Terpenoid_cyclase/PrenylTrfase"/>
</dbReference>
<dbReference type="InterPro" id="IPR050148">
    <property type="entry name" value="Terpene_synthase-like"/>
</dbReference>
<dbReference type="SMR" id="A0A1D6IYX8"/>
<dbReference type="FunCoup" id="A0A1D6IYX8">
    <property type="interactions" value="1499"/>
</dbReference>
<evidence type="ECO:0000313" key="4">
    <source>
        <dbReference type="EMBL" id="AQK41075.1"/>
    </source>
</evidence>
<dbReference type="GO" id="GO:0000287">
    <property type="term" value="F:magnesium ion binding"/>
    <property type="evidence" value="ECO:0007669"/>
    <property type="project" value="InterPro"/>
</dbReference>
<dbReference type="PANTHER" id="PTHR31225">
    <property type="entry name" value="OS04G0344100 PROTEIN-RELATED"/>
    <property type="match status" value="1"/>
</dbReference>
<dbReference type="Gene3D" id="1.50.10.130">
    <property type="entry name" value="Terpene synthase, N-terminal domain"/>
    <property type="match status" value="1"/>
</dbReference>
<dbReference type="ExpressionAtlas" id="A0A1D6IYX8">
    <property type="expression patterns" value="baseline and differential"/>
</dbReference>
<feature type="domain" description="Terpene synthase N-terminal" evidence="2">
    <location>
        <begin position="70"/>
        <end position="141"/>
    </location>
</feature>
<dbReference type="AlphaFoldDB" id="A0A1D6IYX8"/>
<dbReference type="InterPro" id="IPR036965">
    <property type="entry name" value="Terpene_synth_N_sf"/>
</dbReference>
<dbReference type="EMBL" id="CM000786">
    <property type="protein sequence ID" value="AQK41075.1"/>
    <property type="molecule type" value="Genomic_DNA"/>
</dbReference>
<proteinExistence type="predicted"/>
<evidence type="ECO:0000256" key="1">
    <source>
        <dbReference type="ARBA" id="ARBA00022723"/>
    </source>
</evidence>
<dbReference type="eggNOG" id="ENOG502QUCN">
    <property type="taxonomic scope" value="Eukaryota"/>
</dbReference>
<evidence type="ECO:0000259" key="3">
    <source>
        <dbReference type="Pfam" id="PF03936"/>
    </source>
</evidence>
<dbReference type="PaxDb" id="4577-GRMZM2G038340_P01"/>
<dbReference type="Pfam" id="PF03936">
    <property type="entry name" value="Terpene_synth_C"/>
    <property type="match status" value="1"/>
</dbReference>
<dbReference type="InterPro" id="IPR001906">
    <property type="entry name" value="Terpene_synth_N"/>
</dbReference>
<protein>
    <submittedName>
        <fullName evidence="4">Alpha-humulene/(-)-(E)-beta-caryophyllene synthase</fullName>
    </submittedName>
</protein>
<reference evidence="4" key="1">
    <citation type="submission" date="2015-12" db="EMBL/GenBank/DDBJ databases">
        <title>Update maize B73 reference genome by single molecule sequencing technologies.</title>
        <authorList>
            <consortium name="Maize Genome Sequencing Project"/>
            <person name="Ware D."/>
        </authorList>
    </citation>
    <scope>NUCLEOTIDE SEQUENCE</scope>
    <source>
        <tissue evidence="4">Seedling</tissue>
    </source>
</reference>
<evidence type="ECO:0000259" key="2">
    <source>
        <dbReference type="Pfam" id="PF01397"/>
    </source>
</evidence>
<dbReference type="PANTHER" id="PTHR31225:SF238">
    <property type="entry name" value="TERPENE SYNTHASE METAL-BINDING DOMAIN-CONTAINING PROTEIN"/>
    <property type="match status" value="1"/>
</dbReference>
<dbReference type="InterPro" id="IPR005630">
    <property type="entry name" value="Terpene_synthase_metal-bd"/>
</dbReference>
<dbReference type="Pfam" id="PF01397">
    <property type="entry name" value="Terpene_synth"/>
    <property type="match status" value="1"/>
</dbReference>
<accession>A0A1D6IYX8</accession>
<gene>
    <name evidence="4" type="ORF">ZEAMMB73_Zm00001d024359</name>
</gene>
<dbReference type="InParanoid" id="A0A1D6IYX8"/>
<keyword evidence="1" id="KW-0479">Metal-binding</keyword>
<dbReference type="SUPFAM" id="SSF48576">
    <property type="entry name" value="Terpenoid synthases"/>
    <property type="match status" value="1"/>
</dbReference>
<dbReference type="OMA" id="LSEICKW"/>
<organism evidence="4">
    <name type="scientific">Zea mays</name>
    <name type="common">Maize</name>
    <dbReference type="NCBI Taxonomy" id="4577"/>
    <lineage>
        <taxon>Eukaryota</taxon>
        <taxon>Viridiplantae</taxon>
        <taxon>Streptophyta</taxon>
        <taxon>Embryophyta</taxon>
        <taxon>Tracheophyta</taxon>
        <taxon>Spermatophyta</taxon>
        <taxon>Magnoliopsida</taxon>
        <taxon>Liliopsida</taxon>
        <taxon>Poales</taxon>
        <taxon>Poaceae</taxon>
        <taxon>PACMAD clade</taxon>
        <taxon>Panicoideae</taxon>
        <taxon>Andropogonodae</taxon>
        <taxon>Andropogoneae</taxon>
        <taxon>Tripsacinae</taxon>
        <taxon>Zea</taxon>
    </lineage>
</organism>
<dbReference type="GO" id="GO:0016114">
    <property type="term" value="P:terpenoid biosynthetic process"/>
    <property type="evidence" value="ECO:0007669"/>
    <property type="project" value="InterPro"/>
</dbReference>
<dbReference type="GO" id="GO:0010333">
    <property type="term" value="F:terpene synthase activity"/>
    <property type="evidence" value="ECO:0007669"/>
    <property type="project" value="InterPro"/>
</dbReference>
<sequence>MATSGPVLLVSQAQQRKSRTYTPSPWGDFFLHHVPCTPSQLLSMKERAKVKEQQVRQIIHETIASSDLLHVFEKFRDESGAIVSGDDASCLLMLHDAAHARTHGEEILDGIVAWSKSRLQSLVVQKNLLEPELAEEVRCALETPRFRRVKRVEARRYIPVYEKKSTRDETILEFAKLDYNISQAIYCDELKELTIMVELHFWMLGVIHDPYCSRIMIVKIFVFISLFDDLMDNYSTTEESNVFTAAMERWDEQMAQQLPAGLKALLVRIFNATNKIEEELKLQGNMHAELIKKMVINSAKFYHAEVKWRDEHFVPTSLEEHLQKSIPTSACMQMANLALVSLGNVTTREDVEWVFTFPKIIRGACIVGRIANDIVSHEREQASSDHVASTVQTCMKQYNVTIKEANEKLRAVIEEAWMDIVQDSLEQERPRALLDIAINVARVADFMYKREDAYTLSFVIKDIIASMYIYSV</sequence>